<comment type="pathway">
    <text evidence="2">Protein modification; protein glycosylation.</text>
</comment>
<gene>
    <name evidence="13" type="ORF">GCM10011487_60150</name>
</gene>
<dbReference type="InterPro" id="IPR027995">
    <property type="entry name" value="Galactosyl_T_N"/>
</dbReference>
<evidence type="ECO:0000259" key="11">
    <source>
        <dbReference type="Pfam" id="PF02709"/>
    </source>
</evidence>
<keyword evidence="6" id="KW-0812">Transmembrane</keyword>
<evidence type="ECO:0000313" key="13">
    <source>
        <dbReference type="EMBL" id="GFE84015.1"/>
    </source>
</evidence>
<evidence type="ECO:0000256" key="7">
    <source>
        <dbReference type="ARBA" id="ARBA00022968"/>
    </source>
</evidence>
<evidence type="ECO:0000313" key="14">
    <source>
        <dbReference type="Proteomes" id="UP000445000"/>
    </source>
</evidence>
<comment type="caution">
    <text evidence="13">The sequence shown here is derived from an EMBL/GenBank/DDBJ whole genome shotgun (WGS) entry which is preliminary data.</text>
</comment>
<keyword evidence="14" id="KW-1185">Reference proteome</keyword>
<dbReference type="GO" id="GO:0016020">
    <property type="term" value="C:membrane"/>
    <property type="evidence" value="ECO:0007669"/>
    <property type="project" value="UniProtKB-SubCell"/>
</dbReference>
<dbReference type="RefSeq" id="WP_161815614.1">
    <property type="nucleotide sequence ID" value="NZ_BLJN01000007.1"/>
</dbReference>
<evidence type="ECO:0000256" key="10">
    <source>
        <dbReference type="ARBA" id="ARBA00023180"/>
    </source>
</evidence>
<keyword evidence="10" id="KW-0325">Glycoprotein</keyword>
<feature type="domain" description="Galactosyltransferase N-terminal" evidence="12">
    <location>
        <begin position="67"/>
        <end position="151"/>
    </location>
</feature>
<dbReference type="InterPro" id="IPR029044">
    <property type="entry name" value="Nucleotide-diphossugar_trans"/>
</dbReference>
<evidence type="ECO:0000256" key="2">
    <source>
        <dbReference type="ARBA" id="ARBA00004922"/>
    </source>
</evidence>
<sequence length="303" mass="35769">MSVSYLFAPKELRRRRRWLNRWWPSVRLRLDPLQQLRVDGRYVPVSIANWKLIPSVARSLLSTRIARPLTFAEDRRLTVVIPYRDREQHLRQLMPVLQEKLREQRLDYRILVVEQESGSKFNRGRLLNAGIHYAADLTDYYCLHDVDAVPIVANYACPSQPLRLVNKLIGLQGKSRHNDHYFSGAVSIRKDQVQAANGFSNEYWGWGKEDDDFFFRLLLTELLCYYDLEGTYQDLPNPPHQQVHRRYPWTPAHVRRNRQRRSLLLRGLVDPADDGLNTLRYEVVERGGSAEYGPAYEKIRIRW</sequence>
<name>A0A829YL33_9GAMM</name>
<protein>
    <submittedName>
        <fullName evidence="13">Uncharacterized protein</fullName>
    </submittedName>
</protein>
<evidence type="ECO:0000256" key="5">
    <source>
        <dbReference type="ARBA" id="ARBA00022679"/>
    </source>
</evidence>
<dbReference type="SUPFAM" id="SSF53448">
    <property type="entry name" value="Nucleotide-diphospho-sugar transferases"/>
    <property type="match status" value="1"/>
</dbReference>
<dbReference type="Pfam" id="PF13733">
    <property type="entry name" value="Glyco_transf_7N"/>
    <property type="match status" value="1"/>
</dbReference>
<keyword evidence="9" id="KW-0472">Membrane</keyword>
<evidence type="ECO:0000256" key="8">
    <source>
        <dbReference type="ARBA" id="ARBA00022989"/>
    </source>
</evidence>
<evidence type="ECO:0000256" key="6">
    <source>
        <dbReference type="ARBA" id="ARBA00022692"/>
    </source>
</evidence>
<accession>A0A829YL33</accession>
<dbReference type="UniPathway" id="UPA00378"/>
<proteinExistence type="inferred from homology"/>
<reference evidence="14" key="1">
    <citation type="submission" date="2020-01" db="EMBL/GenBank/DDBJ databases">
        <title>'Steroidobacter agaridevorans' sp. nov., agar-degrading bacteria isolated from rhizosphere soils.</title>
        <authorList>
            <person name="Ikenaga M."/>
            <person name="Kataoka M."/>
            <person name="Murouchi A."/>
            <person name="Katsuragi S."/>
            <person name="Sakai M."/>
        </authorList>
    </citation>
    <scope>NUCLEOTIDE SEQUENCE [LARGE SCALE GENOMIC DNA]</scope>
    <source>
        <strain evidence="14">YU21-B</strain>
    </source>
</reference>
<dbReference type="Pfam" id="PF02709">
    <property type="entry name" value="Glyco_transf_7C"/>
    <property type="match status" value="1"/>
</dbReference>
<dbReference type="PANTHER" id="PTHR19300:SF57">
    <property type="entry name" value="BETA-1,4-N-ACETYLGALACTOSAMINYLTRANSFERASE"/>
    <property type="match status" value="1"/>
</dbReference>
<dbReference type="GO" id="GO:0008378">
    <property type="term" value="F:galactosyltransferase activity"/>
    <property type="evidence" value="ECO:0007669"/>
    <property type="project" value="TreeGrafter"/>
</dbReference>
<feature type="domain" description="Galactosyltransferase C-terminal" evidence="11">
    <location>
        <begin position="176"/>
        <end position="220"/>
    </location>
</feature>
<keyword evidence="8" id="KW-1133">Transmembrane helix</keyword>
<evidence type="ECO:0000256" key="1">
    <source>
        <dbReference type="ARBA" id="ARBA00004606"/>
    </source>
</evidence>
<evidence type="ECO:0000259" key="12">
    <source>
        <dbReference type="Pfam" id="PF13733"/>
    </source>
</evidence>
<comment type="similarity">
    <text evidence="3">Belongs to the glycosyltransferase 7 family.</text>
</comment>
<evidence type="ECO:0000256" key="4">
    <source>
        <dbReference type="ARBA" id="ARBA00022676"/>
    </source>
</evidence>
<comment type="subcellular location">
    <subcellularLocation>
        <location evidence="1">Membrane</location>
        <topology evidence="1">Single-pass type II membrane protein</topology>
    </subcellularLocation>
</comment>
<dbReference type="PANTHER" id="PTHR19300">
    <property type="entry name" value="BETA-1,4-GALACTOSYLTRANSFERASE"/>
    <property type="match status" value="1"/>
</dbReference>
<keyword evidence="4" id="KW-0328">Glycosyltransferase</keyword>
<keyword evidence="5" id="KW-0808">Transferase</keyword>
<evidence type="ECO:0000256" key="9">
    <source>
        <dbReference type="ARBA" id="ARBA00023136"/>
    </source>
</evidence>
<dbReference type="GO" id="GO:0005975">
    <property type="term" value="P:carbohydrate metabolic process"/>
    <property type="evidence" value="ECO:0007669"/>
    <property type="project" value="InterPro"/>
</dbReference>
<keyword evidence="7" id="KW-0735">Signal-anchor</keyword>
<dbReference type="AlphaFoldDB" id="A0A829YL33"/>
<organism evidence="13 14">
    <name type="scientific">Steroidobacter agaridevorans</name>
    <dbReference type="NCBI Taxonomy" id="2695856"/>
    <lineage>
        <taxon>Bacteria</taxon>
        <taxon>Pseudomonadati</taxon>
        <taxon>Pseudomonadota</taxon>
        <taxon>Gammaproteobacteria</taxon>
        <taxon>Steroidobacterales</taxon>
        <taxon>Steroidobacteraceae</taxon>
        <taxon>Steroidobacter</taxon>
    </lineage>
</organism>
<dbReference type="InterPro" id="IPR027791">
    <property type="entry name" value="Galactosyl_T_C"/>
</dbReference>
<dbReference type="Proteomes" id="UP000445000">
    <property type="component" value="Unassembled WGS sequence"/>
</dbReference>
<dbReference type="InterPro" id="IPR003859">
    <property type="entry name" value="Galactosyl_T"/>
</dbReference>
<dbReference type="EMBL" id="BLJN01000007">
    <property type="protein sequence ID" value="GFE84015.1"/>
    <property type="molecule type" value="Genomic_DNA"/>
</dbReference>
<dbReference type="Gene3D" id="3.90.550.10">
    <property type="entry name" value="Spore Coat Polysaccharide Biosynthesis Protein SpsA, Chain A"/>
    <property type="match status" value="1"/>
</dbReference>
<evidence type="ECO:0000256" key="3">
    <source>
        <dbReference type="ARBA" id="ARBA00005735"/>
    </source>
</evidence>
<dbReference type="PRINTS" id="PR02050">
    <property type="entry name" value="B14GALTRFASE"/>
</dbReference>